<reference evidence="3" key="2">
    <citation type="journal article" date="2013" name="Nat. Commun.">
        <title>Genome of the Chinese tree shrew.</title>
        <authorList>
            <person name="Fan Y."/>
            <person name="Huang Z.Y."/>
            <person name="Cao C.C."/>
            <person name="Chen C.S."/>
            <person name="Chen Y.X."/>
            <person name="Fan D.D."/>
            <person name="He J."/>
            <person name="Hou H.L."/>
            <person name="Hu L."/>
            <person name="Hu X.T."/>
            <person name="Jiang X.T."/>
            <person name="Lai R."/>
            <person name="Lang Y.S."/>
            <person name="Liang B."/>
            <person name="Liao S.G."/>
            <person name="Mu D."/>
            <person name="Ma Y.Y."/>
            <person name="Niu Y.Y."/>
            <person name="Sun X.Q."/>
            <person name="Xia J.Q."/>
            <person name="Xiao J."/>
            <person name="Xiong Z.Q."/>
            <person name="Xu L."/>
            <person name="Yang L."/>
            <person name="Zhang Y."/>
            <person name="Zhao W."/>
            <person name="Zhao X.D."/>
            <person name="Zheng Y.T."/>
            <person name="Zhou J.M."/>
            <person name="Zhu Y.B."/>
            <person name="Zhang G.J."/>
            <person name="Wang J."/>
            <person name="Yao Y.G."/>
        </authorList>
    </citation>
    <scope>NUCLEOTIDE SEQUENCE [LARGE SCALE GENOMIC DNA]</scope>
</reference>
<dbReference type="Proteomes" id="UP000011518">
    <property type="component" value="Unassembled WGS sequence"/>
</dbReference>
<evidence type="ECO:0000256" key="1">
    <source>
        <dbReference type="SAM" id="MobiDB-lite"/>
    </source>
</evidence>
<accession>L9L9U7</accession>
<reference evidence="3" key="1">
    <citation type="submission" date="2012-07" db="EMBL/GenBank/DDBJ databases">
        <title>Genome of the Chinese tree shrew, a rising model animal genetically related to primates.</title>
        <authorList>
            <person name="Zhang G."/>
            <person name="Fan Y."/>
            <person name="Yao Y."/>
            <person name="Huang Z."/>
        </authorList>
    </citation>
    <scope>NUCLEOTIDE SEQUENCE [LARGE SCALE GENOMIC DNA]</scope>
</reference>
<evidence type="ECO:0000313" key="3">
    <source>
        <dbReference type="Proteomes" id="UP000011518"/>
    </source>
</evidence>
<evidence type="ECO:0000313" key="2">
    <source>
        <dbReference type="EMBL" id="ELW70477.1"/>
    </source>
</evidence>
<name>L9L9U7_TUPCH</name>
<proteinExistence type="predicted"/>
<feature type="region of interest" description="Disordered" evidence="1">
    <location>
        <begin position="57"/>
        <end position="98"/>
    </location>
</feature>
<keyword evidence="3" id="KW-1185">Reference proteome</keyword>
<organism evidence="2 3">
    <name type="scientific">Tupaia chinensis</name>
    <name type="common">Chinese tree shrew</name>
    <name type="synonym">Tupaia belangeri chinensis</name>
    <dbReference type="NCBI Taxonomy" id="246437"/>
    <lineage>
        <taxon>Eukaryota</taxon>
        <taxon>Metazoa</taxon>
        <taxon>Chordata</taxon>
        <taxon>Craniata</taxon>
        <taxon>Vertebrata</taxon>
        <taxon>Euteleostomi</taxon>
        <taxon>Mammalia</taxon>
        <taxon>Eutheria</taxon>
        <taxon>Euarchontoglires</taxon>
        <taxon>Scandentia</taxon>
        <taxon>Tupaiidae</taxon>
        <taxon>Tupaia</taxon>
    </lineage>
</organism>
<feature type="compositionally biased region" description="Basic and acidic residues" evidence="1">
    <location>
        <begin position="87"/>
        <end position="98"/>
    </location>
</feature>
<dbReference type="AlphaFoldDB" id="L9L9U7"/>
<protein>
    <submittedName>
        <fullName evidence="2">Uncharacterized protein</fullName>
    </submittedName>
</protein>
<dbReference type="InParanoid" id="L9L9U7"/>
<feature type="compositionally biased region" description="Basic and acidic residues" evidence="1">
    <location>
        <begin position="21"/>
        <end position="31"/>
    </location>
</feature>
<feature type="region of interest" description="Disordered" evidence="1">
    <location>
        <begin position="1"/>
        <end position="31"/>
    </location>
</feature>
<sequence>MVLDSFALRGPRGQHKPKSLGSEDRPEQDSKERLGYGVFFKLEEWMIATVIPLQKGGKSAFSCKNESKATNKKSWGPRGQHKPKSLGSEDRPEQDSKERLGYGVFFKLEEWMIATGDHRTT</sequence>
<gene>
    <name evidence="2" type="ORF">TREES_T100019257</name>
</gene>
<dbReference type="EMBL" id="KB320495">
    <property type="protein sequence ID" value="ELW70477.1"/>
    <property type="molecule type" value="Genomic_DNA"/>
</dbReference>